<dbReference type="EMBL" id="CAJVPT010051009">
    <property type="protein sequence ID" value="CAG8747047.1"/>
    <property type="molecule type" value="Genomic_DNA"/>
</dbReference>
<proteinExistence type="predicted"/>
<evidence type="ECO:0000313" key="2">
    <source>
        <dbReference type="Proteomes" id="UP000789525"/>
    </source>
</evidence>
<protein>
    <submittedName>
        <fullName evidence="1">10653_t:CDS:1</fullName>
    </submittedName>
</protein>
<feature type="non-terminal residue" evidence="1">
    <location>
        <position position="1"/>
    </location>
</feature>
<keyword evidence="2" id="KW-1185">Reference proteome</keyword>
<gene>
    <name evidence="1" type="ORF">ACOLOM_LOCUS12503</name>
</gene>
<comment type="caution">
    <text evidence="1">The sequence shown here is derived from an EMBL/GenBank/DDBJ whole genome shotgun (WGS) entry which is preliminary data.</text>
</comment>
<evidence type="ECO:0000313" key="1">
    <source>
        <dbReference type="EMBL" id="CAG8747047.1"/>
    </source>
</evidence>
<organism evidence="1 2">
    <name type="scientific">Acaulospora colombiana</name>
    <dbReference type="NCBI Taxonomy" id="27376"/>
    <lineage>
        <taxon>Eukaryota</taxon>
        <taxon>Fungi</taxon>
        <taxon>Fungi incertae sedis</taxon>
        <taxon>Mucoromycota</taxon>
        <taxon>Glomeromycotina</taxon>
        <taxon>Glomeromycetes</taxon>
        <taxon>Diversisporales</taxon>
        <taxon>Acaulosporaceae</taxon>
        <taxon>Acaulospora</taxon>
    </lineage>
</organism>
<accession>A0ACA9QCQ6</accession>
<sequence>GPPTPPYRNSMRPISMVYGADSSSSLSKLSHPSTSGHSTPTNPNMAFDESGRFSPLPLPQERGSVYGNGSMSRRGPAGPSYLDRVEIVLPHPLAAEQQRPMSAMASPNRYSMYNVPPSPDMRRMNMPARPVSMMVPPSADIRNTGRVTNDDVQTTSSCTAHGNRDDNPPPLPPKGRPDRAQQMPPLATSASGAPQLPDMFASTSPRERSTSPPEPLLSSTAFVGSSTNGSVPNTEESVEHSASLPKGVGKETKVKTS</sequence>
<name>A0ACA9QCQ6_9GLOM</name>
<dbReference type="Proteomes" id="UP000789525">
    <property type="component" value="Unassembled WGS sequence"/>
</dbReference>
<reference evidence="1" key="1">
    <citation type="submission" date="2021-06" db="EMBL/GenBank/DDBJ databases">
        <authorList>
            <person name="Kallberg Y."/>
            <person name="Tangrot J."/>
            <person name="Rosling A."/>
        </authorList>
    </citation>
    <scope>NUCLEOTIDE SEQUENCE</scope>
    <source>
        <strain evidence="1">CL356</strain>
    </source>
</reference>